<evidence type="ECO:0000313" key="6">
    <source>
        <dbReference type="Proteomes" id="UP000242243"/>
    </source>
</evidence>
<dbReference type="Gene3D" id="3.40.50.1000">
    <property type="entry name" value="HAD superfamily/HAD-like"/>
    <property type="match status" value="1"/>
</dbReference>
<comment type="similarity">
    <text evidence="3">Belongs to the HAD-like hydrolase superfamily. PpaX family.</text>
</comment>
<dbReference type="HAMAP" id="MF_01250">
    <property type="entry name" value="Pyrophosphat_PpaX"/>
    <property type="match status" value="1"/>
</dbReference>
<reference evidence="5 6" key="1">
    <citation type="submission" date="2016-10" db="EMBL/GenBank/DDBJ databases">
        <authorList>
            <person name="de Groot N.N."/>
        </authorList>
    </citation>
    <scope>NUCLEOTIDE SEQUENCE [LARGE SCALE GENOMIC DNA]</scope>
    <source>
        <strain evidence="5 6">DSM 17073</strain>
    </source>
</reference>
<sequence length="221" mass="24504">MITTLLFDLDGTLIDTNALIIASFTHTLKKHTKKDYTKEEILPFIGPPLIESLTSIDPSQAEAMMDTYREHNIGEHETYVKAYPTVVDTIKRLHELGYKLAIVTTKMTDTARLGLEITGLTPYFDVIIGLNEVDHAKPHPEPVLKALDALGETPIHALMVGDNSHDIEAGQNAGTKTAGVSWTIKGKDFLASFKPDYMLEELKDLLAILEVDSCDKQNDLK</sequence>
<dbReference type="Proteomes" id="UP000321547">
    <property type="component" value="Unassembled WGS sequence"/>
</dbReference>
<dbReference type="PRINTS" id="PR00413">
    <property type="entry name" value="HADHALOGNASE"/>
</dbReference>
<keyword evidence="1 3" id="KW-0378">Hydrolase</keyword>
<evidence type="ECO:0000256" key="2">
    <source>
        <dbReference type="ARBA" id="ARBA00022842"/>
    </source>
</evidence>
<dbReference type="SFLD" id="SFLDS00003">
    <property type="entry name" value="Haloacid_Dehalogenase"/>
    <property type="match status" value="1"/>
</dbReference>
<reference evidence="4 7" key="2">
    <citation type="submission" date="2019-07" db="EMBL/GenBank/DDBJ databases">
        <title>Whole genome shotgun sequence of Halolactibacillus halophilus NBRC 100868.</title>
        <authorList>
            <person name="Hosoyama A."/>
            <person name="Uohara A."/>
            <person name="Ohji S."/>
            <person name="Ichikawa N."/>
        </authorList>
    </citation>
    <scope>NUCLEOTIDE SEQUENCE [LARGE SCALE GENOMIC DNA]</scope>
    <source>
        <strain evidence="4 7">NBRC 100868</strain>
    </source>
</reference>
<protein>
    <recommendedName>
        <fullName evidence="3">Pyrophosphatase PpaX</fullName>
        <ecNumber evidence="3">3.6.1.1</ecNumber>
    </recommendedName>
</protein>
<name>A0A1I5PJE9_9BACI</name>
<dbReference type="NCBIfam" id="TIGR01549">
    <property type="entry name" value="HAD-SF-IA-v1"/>
    <property type="match status" value="1"/>
</dbReference>
<dbReference type="PANTHER" id="PTHR43434">
    <property type="entry name" value="PHOSPHOGLYCOLATE PHOSPHATASE"/>
    <property type="match status" value="1"/>
</dbReference>
<dbReference type="InterPro" id="IPR050155">
    <property type="entry name" value="HAD-like_hydrolase_sf"/>
</dbReference>
<keyword evidence="7" id="KW-1185">Reference proteome</keyword>
<dbReference type="GO" id="GO:0000287">
    <property type="term" value="F:magnesium ion binding"/>
    <property type="evidence" value="ECO:0007669"/>
    <property type="project" value="UniProtKB-UniRule"/>
</dbReference>
<dbReference type="GO" id="GO:0008967">
    <property type="term" value="F:phosphoglycolate phosphatase activity"/>
    <property type="evidence" value="ECO:0007669"/>
    <property type="project" value="TreeGrafter"/>
</dbReference>
<dbReference type="EMBL" id="FOXC01000015">
    <property type="protein sequence ID" value="SFP34165.1"/>
    <property type="molecule type" value="Genomic_DNA"/>
</dbReference>
<dbReference type="Proteomes" id="UP000242243">
    <property type="component" value="Unassembled WGS sequence"/>
</dbReference>
<dbReference type="Gene3D" id="1.10.150.240">
    <property type="entry name" value="Putative phosphatase, domain 2"/>
    <property type="match status" value="1"/>
</dbReference>
<dbReference type="CDD" id="cd02616">
    <property type="entry name" value="HAD_PPase"/>
    <property type="match status" value="1"/>
</dbReference>
<dbReference type="SFLD" id="SFLDG01129">
    <property type="entry name" value="C1.5:_HAD__Beta-PGM__Phosphata"/>
    <property type="match status" value="1"/>
</dbReference>
<evidence type="ECO:0000313" key="7">
    <source>
        <dbReference type="Proteomes" id="UP000321547"/>
    </source>
</evidence>
<evidence type="ECO:0000313" key="4">
    <source>
        <dbReference type="EMBL" id="GEM02043.1"/>
    </source>
</evidence>
<keyword evidence="2 3" id="KW-0460">Magnesium</keyword>
<dbReference type="InterPro" id="IPR023733">
    <property type="entry name" value="Pyrophosphatase_Ppax"/>
</dbReference>
<dbReference type="Pfam" id="PF13419">
    <property type="entry name" value="HAD_2"/>
    <property type="match status" value="1"/>
</dbReference>
<dbReference type="NCBIfam" id="NF009804">
    <property type="entry name" value="PRK13288.1"/>
    <property type="match status" value="1"/>
</dbReference>
<dbReference type="InterPro" id="IPR041492">
    <property type="entry name" value="HAD_2"/>
</dbReference>
<feature type="active site" description="Nucleophile" evidence="3">
    <location>
        <position position="8"/>
    </location>
</feature>
<comment type="function">
    <text evidence="3">Hydrolyzes pyrophosphate formed during P-Ser-HPr dephosphorylation by HPrK/P. Might play a role in controlling the intracellular pyrophosphate pool.</text>
</comment>
<dbReference type="SUPFAM" id="SSF56784">
    <property type="entry name" value="HAD-like"/>
    <property type="match status" value="1"/>
</dbReference>
<dbReference type="InterPro" id="IPR006439">
    <property type="entry name" value="HAD-SF_hydro_IA"/>
</dbReference>
<dbReference type="InterPro" id="IPR036412">
    <property type="entry name" value="HAD-like_sf"/>
</dbReference>
<dbReference type="NCBIfam" id="TIGR01509">
    <property type="entry name" value="HAD-SF-IA-v3"/>
    <property type="match status" value="1"/>
</dbReference>
<dbReference type="InterPro" id="IPR023214">
    <property type="entry name" value="HAD_sf"/>
</dbReference>
<dbReference type="AlphaFoldDB" id="A0A1I5PJE9"/>
<dbReference type="EMBL" id="BJWI01000022">
    <property type="protein sequence ID" value="GEM02043.1"/>
    <property type="molecule type" value="Genomic_DNA"/>
</dbReference>
<accession>A0A1I5PJE9</accession>
<evidence type="ECO:0000256" key="1">
    <source>
        <dbReference type="ARBA" id="ARBA00022801"/>
    </source>
</evidence>
<dbReference type="FunFam" id="3.40.50.1000:FF:000022">
    <property type="entry name" value="Phosphoglycolate phosphatase"/>
    <property type="match status" value="1"/>
</dbReference>
<dbReference type="PANTHER" id="PTHR43434:SF26">
    <property type="entry name" value="PYROPHOSPHATASE PPAX"/>
    <property type="match status" value="1"/>
</dbReference>
<evidence type="ECO:0000256" key="3">
    <source>
        <dbReference type="HAMAP-Rule" id="MF_01250"/>
    </source>
</evidence>
<dbReference type="GO" id="GO:0005829">
    <property type="term" value="C:cytosol"/>
    <property type="evidence" value="ECO:0007669"/>
    <property type="project" value="TreeGrafter"/>
</dbReference>
<dbReference type="STRING" id="306540.SAMN05421839_11521"/>
<evidence type="ECO:0000313" key="5">
    <source>
        <dbReference type="EMBL" id="SFP34165.1"/>
    </source>
</evidence>
<organism evidence="5 6">
    <name type="scientific">Halolactibacillus halophilus</name>
    <dbReference type="NCBI Taxonomy" id="306540"/>
    <lineage>
        <taxon>Bacteria</taxon>
        <taxon>Bacillati</taxon>
        <taxon>Bacillota</taxon>
        <taxon>Bacilli</taxon>
        <taxon>Bacillales</taxon>
        <taxon>Bacillaceae</taxon>
        <taxon>Halolactibacillus</taxon>
    </lineage>
</organism>
<dbReference type="InterPro" id="IPR023198">
    <property type="entry name" value="PGP-like_dom2"/>
</dbReference>
<dbReference type="GO" id="GO:0004427">
    <property type="term" value="F:inorganic diphosphate phosphatase activity"/>
    <property type="evidence" value="ECO:0007669"/>
    <property type="project" value="UniProtKB-UniRule"/>
</dbReference>
<gene>
    <name evidence="3 4" type="primary">ppaX</name>
    <name evidence="4" type="ORF">HHA03_15750</name>
    <name evidence="5" type="ORF">SAMN05421839_11521</name>
</gene>
<dbReference type="GO" id="GO:0006281">
    <property type="term" value="P:DNA repair"/>
    <property type="evidence" value="ECO:0007669"/>
    <property type="project" value="TreeGrafter"/>
</dbReference>
<proteinExistence type="inferred from homology"/>
<comment type="cofactor">
    <cofactor evidence="3">
        <name>Mg(2+)</name>
        <dbReference type="ChEBI" id="CHEBI:18420"/>
    </cofactor>
</comment>
<dbReference type="EC" id="3.6.1.1" evidence="3"/>
<comment type="catalytic activity">
    <reaction evidence="3">
        <text>diphosphate + H2O = 2 phosphate + H(+)</text>
        <dbReference type="Rhea" id="RHEA:24576"/>
        <dbReference type="ChEBI" id="CHEBI:15377"/>
        <dbReference type="ChEBI" id="CHEBI:15378"/>
        <dbReference type="ChEBI" id="CHEBI:33019"/>
        <dbReference type="ChEBI" id="CHEBI:43474"/>
        <dbReference type="EC" id="3.6.1.1"/>
    </reaction>
</comment>
<dbReference type="SFLD" id="SFLDG01135">
    <property type="entry name" value="C1.5.6:_HAD__Beta-PGM__Phospha"/>
    <property type="match status" value="1"/>
</dbReference>